<dbReference type="STRING" id="322095.HMPREF3185_00011"/>
<proteinExistence type="predicted"/>
<dbReference type="Proteomes" id="UP000070224">
    <property type="component" value="Unassembled WGS sequence"/>
</dbReference>
<dbReference type="EMBL" id="LSDK01000002">
    <property type="protein sequence ID" value="KXB79034.1"/>
    <property type="molecule type" value="Genomic_DNA"/>
</dbReference>
<accession>A0A134BGG5</accession>
<dbReference type="InterPro" id="IPR002502">
    <property type="entry name" value="Amidase_domain"/>
</dbReference>
<dbReference type="Pfam" id="PF01510">
    <property type="entry name" value="Amidase_2"/>
    <property type="match status" value="1"/>
</dbReference>
<evidence type="ECO:0000313" key="2">
    <source>
        <dbReference type="EMBL" id="KXB79034.1"/>
    </source>
</evidence>
<gene>
    <name evidence="2" type="ORF">HMPREF3185_00011</name>
</gene>
<reference evidence="3" key="1">
    <citation type="submission" date="2016-01" db="EMBL/GenBank/DDBJ databases">
        <authorList>
            <person name="Mitreva M."/>
            <person name="Pepin K.H."/>
            <person name="Mihindukulasuriya K.A."/>
            <person name="Fulton R."/>
            <person name="Fronick C."/>
            <person name="O'Laughlin M."/>
            <person name="Miner T."/>
            <person name="Herter B."/>
            <person name="Rosa B.A."/>
            <person name="Cordes M."/>
            <person name="Tomlinson C."/>
            <person name="Wollam A."/>
            <person name="Palsikar V.B."/>
            <person name="Mardis E.R."/>
            <person name="Wilson R.K."/>
        </authorList>
    </citation>
    <scope>NUCLEOTIDE SEQUENCE [LARGE SCALE GENOMIC DNA]</scope>
    <source>
        <strain evidence="3">KA00683</strain>
    </source>
</reference>
<protein>
    <submittedName>
        <fullName evidence="2">N-acetylmuramoyl-L-alanine amidase family protein</fullName>
    </submittedName>
</protein>
<sequence>MNNPRNIKYIAVHCTAGSQRTTIPDLLAVFKSRGFKAPGYHYVISADGIIHQLLSEDQVSNGVKGFNSVSINVAYIGGVISQEGVLKSVDNRTPEQKASLRTLLGALKKRYPQAVIQGHRDFSPDLNGNGVIDPWERIKDCPCFDAKVEYADIK</sequence>
<evidence type="ECO:0000259" key="1">
    <source>
        <dbReference type="Pfam" id="PF01510"/>
    </source>
</evidence>
<name>A0A134BGG5_9PORP</name>
<dbReference type="RefSeq" id="WP_060934678.1">
    <property type="nucleotide sequence ID" value="NZ_KQ960407.1"/>
</dbReference>
<dbReference type="GO" id="GO:0009253">
    <property type="term" value="P:peptidoglycan catabolic process"/>
    <property type="evidence" value="ECO:0007669"/>
    <property type="project" value="InterPro"/>
</dbReference>
<dbReference type="AlphaFoldDB" id="A0A134BGG5"/>
<dbReference type="InterPro" id="IPR036505">
    <property type="entry name" value="Amidase/PGRP_sf"/>
</dbReference>
<dbReference type="Gene3D" id="3.40.80.10">
    <property type="entry name" value="Peptidoglycan recognition protein-like"/>
    <property type="match status" value="1"/>
</dbReference>
<dbReference type="GO" id="GO:0008745">
    <property type="term" value="F:N-acetylmuramoyl-L-alanine amidase activity"/>
    <property type="evidence" value="ECO:0007669"/>
    <property type="project" value="InterPro"/>
</dbReference>
<organism evidence="2 3">
    <name type="scientific">Porphyromonas somerae</name>
    <dbReference type="NCBI Taxonomy" id="322095"/>
    <lineage>
        <taxon>Bacteria</taxon>
        <taxon>Pseudomonadati</taxon>
        <taxon>Bacteroidota</taxon>
        <taxon>Bacteroidia</taxon>
        <taxon>Bacteroidales</taxon>
        <taxon>Porphyromonadaceae</taxon>
        <taxon>Porphyromonas</taxon>
    </lineage>
</organism>
<dbReference type="OrthoDB" id="1037861at2"/>
<evidence type="ECO:0000313" key="3">
    <source>
        <dbReference type="Proteomes" id="UP000070224"/>
    </source>
</evidence>
<comment type="caution">
    <text evidence="2">The sequence shown here is derived from an EMBL/GenBank/DDBJ whole genome shotgun (WGS) entry which is preliminary data.</text>
</comment>
<dbReference type="PATRIC" id="fig|322095.3.peg.11"/>
<keyword evidence="3" id="KW-1185">Reference proteome</keyword>
<feature type="domain" description="N-acetylmuramoyl-L-alanine amidase" evidence="1">
    <location>
        <begin position="4"/>
        <end position="122"/>
    </location>
</feature>
<dbReference type="CDD" id="cd06583">
    <property type="entry name" value="PGRP"/>
    <property type="match status" value="1"/>
</dbReference>
<dbReference type="SUPFAM" id="SSF55846">
    <property type="entry name" value="N-acetylmuramoyl-L-alanine amidase-like"/>
    <property type="match status" value="1"/>
</dbReference>